<dbReference type="GO" id="GO:0000156">
    <property type="term" value="F:phosphorelay response regulator activity"/>
    <property type="evidence" value="ECO:0007669"/>
    <property type="project" value="TreeGrafter"/>
</dbReference>
<evidence type="ECO:0000259" key="9">
    <source>
        <dbReference type="PROSITE" id="PS51755"/>
    </source>
</evidence>
<dbReference type="InterPro" id="IPR039420">
    <property type="entry name" value="WalR-like"/>
</dbReference>
<dbReference type="AlphaFoldDB" id="A0A3E3I8P8"/>
<keyword evidence="4" id="KW-0804">Transcription</keyword>
<keyword evidence="6" id="KW-0597">Phosphoprotein</keyword>
<proteinExistence type="predicted"/>
<accession>A0A3E3I8P8</accession>
<dbReference type="Proteomes" id="UP000260812">
    <property type="component" value="Unassembled WGS sequence"/>
</dbReference>
<evidence type="ECO:0000259" key="8">
    <source>
        <dbReference type="PROSITE" id="PS50110"/>
    </source>
</evidence>
<feature type="domain" description="OmpR/PhoB-type" evidence="9">
    <location>
        <begin position="125"/>
        <end position="221"/>
    </location>
</feature>
<dbReference type="EMBL" id="QVLV01000003">
    <property type="protein sequence ID" value="RGE63445.1"/>
    <property type="molecule type" value="Genomic_DNA"/>
</dbReference>
<dbReference type="GO" id="GO:0005829">
    <property type="term" value="C:cytosol"/>
    <property type="evidence" value="ECO:0007669"/>
    <property type="project" value="TreeGrafter"/>
</dbReference>
<protein>
    <recommendedName>
        <fullName evidence="1">Stage 0 sporulation protein A homolog</fullName>
    </recommendedName>
</protein>
<keyword evidence="2" id="KW-0805">Transcription regulation</keyword>
<dbReference type="PANTHER" id="PTHR48111:SF43">
    <property type="entry name" value="STAGE 0 SPORULATION PROTEIN A HOMOLOG"/>
    <property type="match status" value="1"/>
</dbReference>
<evidence type="ECO:0000256" key="7">
    <source>
        <dbReference type="PROSITE-ProRule" id="PRU01091"/>
    </source>
</evidence>
<dbReference type="Gene3D" id="3.40.50.2300">
    <property type="match status" value="1"/>
</dbReference>
<dbReference type="GO" id="GO:0006355">
    <property type="term" value="P:regulation of DNA-templated transcription"/>
    <property type="evidence" value="ECO:0007669"/>
    <property type="project" value="InterPro"/>
</dbReference>
<comment type="function">
    <text evidence="5">May play the central regulatory role in sporulation. It may be an element of the effector pathway responsible for the activation of sporulation genes in response to nutritional stress. Spo0A may act in concert with spo0H (a sigma factor) to control the expression of some genes that are critical to the sporulation process.</text>
</comment>
<dbReference type="InterPro" id="IPR016032">
    <property type="entry name" value="Sig_transdc_resp-reg_C-effctor"/>
</dbReference>
<feature type="modified residue" description="4-aspartylphosphate" evidence="6">
    <location>
        <position position="52"/>
    </location>
</feature>
<feature type="DNA-binding region" description="OmpR/PhoB-type" evidence="7">
    <location>
        <begin position="125"/>
        <end position="221"/>
    </location>
</feature>
<dbReference type="GeneID" id="97986378"/>
<comment type="caution">
    <text evidence="10">The sequence shown here is derived from an EMBL/GenBank/DDBJ whole genome shotgun (WGS) entry which is preliminary data.</text>
</comment>
<dbReference type="Pfam" id="PF00486">
    <property type="entry name" value="Trans_reg_C"/>
    <property type="match status" value="1"/>
</dbReference>
<evidence type="ECO:0000256" key="2">
    <source>
        <dbReference type="ARBA" id="ARBA00023015"/>
    </source>
</evidence>
<dbReference type="PANTHER" id="PTHR48111">
    <property type="entry name" value="REGULATOR OF RPOS"/>
    <property type="match status" value="1"/>
</dbReference>
<dbReference type="RefSeq" id="WP_117544064.1">
    <property type="nucleotide sequence ID" value="NZ_JBKUNB010000001.1"/>
</dbReference>
<dbReference type="Gene3D" id="6.10.250.690">
    <property type="match status" value="1"/>
</dbReference>
<evidence type="ECO:0000313" key="11">
    <source>
        <dbReference type="Proteomes" id="UP000260812"/>
    </source>
</evidence>
<evidence type="ECO:0000256" key="4">
    <source>
        <dbReference type="ARBA" id="ARBA00023163"/>
    </source>
</evidence>
<dbReference type="InterPro" id="IPR036388">
    <property type="entry name" value="WH-like_DNA-bd_sf"/>
</dbReference>
<dbReference type="SUPFAM" id="SSF46894">
    <property type="entry name" value="C-terminal effector domain of the bipartite response regulators"/>
    <property type="match status" value="1"/>
</dbReference>
<dbReference type="CDD" id="cd00383">
    <property type="entry name" value="trans_reg_C"/>
    <property type="match status" value="1"/>
</dbReference>
<evidence type="ECO:0000256" key="3">
    <source>
        <dbReference type="ARBA" id="ARBA00023125"/>
    </source>
</evidence>
<dbReference type="GO" id="GO:0000976">
    <property type="term" value="F:transcription cis-regulatory region binding"/>
    <property type="evidence" value="ECO:0007669"/>
    <property type="project" value="TreeGrafter"/>
</dbReference>
<sequence>MDKILIIEDEELIREELKTLLSNAGYLVEAAEEFGNVAELVGALAPDLILLDVNLPGRDGYHLCADIRSFSDTPILFLTGRDTSMDELYALTIGGDDYITKPYNVPILLARIKLLLKRGKRGEQAELPEYKGMRLSLAAGTLSFGGREAELTKTELKLMYYLFTHAGEIVPRLDLVEFLWDSQIHIDDNTLSVNMMRIREKLCALGAGNLIQTKRGMGYKI</sequence>
<dbReference type="PROSITE" id="PS50110">
    <property type="entry name" value="RESPONSE_REGULATORY"/>
    <property type="match status" value="1"/>
</dbReference>
<dbReference type="SUPFAM" id="SSF52172">
    <property type="entry name" value="CheY-like"/>
    <property type="match status" value="1"/>
</dbReference>
<gene>
    <name evidence="10" type="ORF">DXC51_05650</name>
</gene>
<organism evidence="10 11">
    <name type="scientific">Eisenbergiella massiliensis</name>
    <dbReference type="NCBI Taxonomy" id="1720294"/>
    <lineage>
        <taxon>Bacteria</taxon>
        <taxon>Bacillati</taxon>
        <taxon>Bacillota</taxon>
        <taxon>Clostridia</taxon>
        <taxon>Lachnospirales</taxon>
        <taxon>Lachnospiraceae</taxon>
        <taxon>Eisenbergiella</taxon>
    </lineage>
</organism>
<dbReference type="SMART" id="SM00448">
    <property type="entry name" value="REC"/>
    <property type="match status" value="1"/>
</dbReference>
<evidence type="ECO:0000256" key="6">
    <source>
        <dbReference type="PROSITE-ProRule" id="PRU00169"/>
    </source>
</evidence>
<dbReference type="InterPro" id="IPR001789">
    <property type="entry name" value="Sig_transdc_resp-reg_receiver"/>
</dbReference>
<dbReference type="GO" id="GO:0032993">
    <property type="term" value="C:protein-DNA complex"/>
    <property type="evidence" value="ECO:0007669"/>
    <property type="project" value="TreeGrafter"/>
</dbReference>
<evidence type="ECO:0000256" key="1">
    <source>
        <dbReference type="ARBA" id="ARBA00018672"/>
    </source>
</evidence>
<evidence type="ECO:0000313" key="10">
    <source>
        <dbReference type="EMBL" id="RGE63445.1"/>
    </source>
</evidence>
<dbReference type="InterPro" id="IPR011006">
    <property type="entry name" value="CheY-like_superfamily"/>
</dbReference>
<dbReference type="Gene3D" id="1.10.10.10">
    <property type="entry name" value="Winged helix-like DNA-binding domain superfamily/Winged helix DNA-binding domain"/>
    <property type="match status" value="1"/>
</dbReference>
<feature type="domain" description="Response regulatory" evidence="8">
    <location>
        <begin position="3"/>
        <end position="116"/>
    </location>
</feature>
<dbReference type="SMART" id="SM00862">
    <property type="entry name" value="Trans_reg_C"/>
    <property type="match status" value="1"/>
</dbReference>
<reference evidence="10" key="1">
    <citation type="submission" date="2018-08" db="EMBL/GenBank/DDBJ databases">
        <title>A genome reference for cultivated species of the human gut microbiota.</title>
        <authorList>
            <person name="Zou Y."/>
            <person name="Xue W."/>
            <person name="Luo G."/>
        </authorList>
    </citation>
    <scope>NUCLEOTIDE SEQUENCE [LARGE SCALE GENOMIC DNA]</scope>
    <source>
        <strain evidence="10">TF05-5AC</strain>
    </source>
</reference>
<keyword evidence="3 7" id="KW-0238">DNA-binding</keyword>
<dbReference type="PROSITE" id="PS51755">
    <property type="entry name" value="OMPR_PHOB"/>
    <property type="match status" value="1"/>
</dbReference>
<dbReference type="Pfam" id="PF00072">
    <property type="entry name" value="Response_reg"/>
    <property type="match status" value="1"/>
</dbReference>
<keyword evidence="11" id="KW-1185">Reference proteome</keyword>
<name>A0A3E3I8P8_9FIRM</name>
<dbReference type="InterPro" id="IPR001867">
    <property type="entry name" value="OmpR/PhoB-type_DNA-bd"/>
</dbReference>
<evidence type="ECO:0000256" key="5">
    <source>
        <dbReference type="ARBA" id="ARBA00024867"/>
    </source>
</evidence>